<protein>
    <submittedName>
        <fullName evidence="2">Uncharacterized protein</fullName>
    </submittedName>
</protein>
<sequence>MRMDIARKNLFERVWSTPLRKLAAEFGVSDVALAKACRRHQIPKPPMGHWTRVEYGRGSPKPALPPAPHGEVVSFSEEQSRVQKAAKLPPPKLGVAVTVSAAPRQTAPFALATVAFLRKARPTPIGLVFCGGSAHYDCKLGPASIERAQGLLSALEDALPKVGGQVKRGAEGEPLALDFDGQRVRFAIAERYTRTELPPNPKREGMYALKEYSYQLTGELKIAIDGYFDGRKSWADGVHAKLEAKLEEVLAGLVAAATALRNRAREHEEQRKLWAQQAREREEREAQLRRRAQFRESFASEAAGWRRHQEAAAYLAHLKAQVPGEPLPQVSQEWLQLAEQAVSDLDPSGKRLDLLVQGVEPGYQGPFGKKLVTEMRSDQHPYL</sequence>
<dbReference type="Proteomes" id="UP001596037">
    <property type="component" value="Unassembled WGS sequence"/>
</dbReference>
<reference evidence="3" key="1">
    <citation type="journal article" date="2019" name="Int. J. Syst. Evol. Microbiol.">
        <title>The Global Catalogue of Microorganisms (GCM) 10K type strain sequencing project: providing services to taxonomists for standard genome sequencing and annotation.</title>
        <authorList>
            <consortium name="The Broad Institute Genomics Platform"/>
            <consortium name="The Broad Institute Genome Sequencing Center for Infectious Disease"/>
            <person name="Wu L."/>
            <person name="Ma J."/>
        </authorList>
    </citation>
    <scope>NUCLEOTIDE SEQUENCE [LARGE SCALE GENOMIC DNA]</scope>
    <source>
        <strain evidence="3">CCUG 57401</strain>
    </source>
</reference>
<gene>
    <name evidence="2" type="ORF">ACFPOE_01935</name>
</gene>
<keyword evidence="3" id="KW-1185">Reference proteome</keyword>
<comment type="caution">
    <text evidence="2">The sequence shown here is derived from an EMBL/GenBank/DDBJ whole genome shotgun (WGS) entry which is preliminary data.</text>
</comment>
<evidence type="ECO:0000313" key="3">
    <source>
        <dbReference type="Proteomes" id="UP001596037"/>
    </source>
</evidence>
<keyword evidence="1" id="KW-0175">Coiled coil</keyword>
<evidence type="ECO:0000256" key="1">
    <source>
        <dbReference type="SAM" id="Coils"/>
    </source>
</evidence>
<evidence type="ECO:0000313" key="2">
    <source>
        <dbReference type="EMBL" id="MFC5496283.1"/>
    </source>
</evidence>
<accession>A0ABW0NAV7</accession>
<name>A0ABW0NAV7_9BURK</name>
<dbReference type="RefSeq" id="WP_376848309.1">
    <property type="nucleotide sequence ID" value="NZ_JBHSMF010000002.1"/>
</dbReference>
<feature type="coiled-coil region" evidence="1">
    <location>
        <begin position="250"/>
        <end position="284"/>
    </location>
</feature>
<proteinExistence type="predicted"/>
<organism evidence="2 3">
    <name type="scientific">Caenimonas terrae</name>
    <dbReference type="NCBI Taxonomy" id="696074"/>
    <lineage>
        <taxon>Bacteria</taxon>
        <taxon>Pseudomonadati</taxon>
        <taxon>Pseudomonadota</taxon>
        <taxon>Betaproteobacteria</taxon>
        <taxon>Burkholderiales</taxon>
        <taxon>Comamonadaceae</taxon>
        <taxon>Caenimonas</taxon>
    </lineage>
</organism>
<dbReference type="EMBL" id="JBHSMF010000002">
    <property type="protein sequence ID" value="MFC5496283.1"/>
    <property type="molecule type" value="Genomic_DNA"/>
</dbReference>